<sequence length="383" mass="43086">MIKTRLRYCVYDPDTAGNPRYYVRNLRKSSKKIRIRESFEAPDGTITPEFMKAYLDALASLDKETSSAPKASREKTFSWLCDQYYRSAEFQRFDRLTQADKRGVLNRFCAAGAGDLPYAAFRQADVERSRDKRAGTPGAADKLVKYLRALFKWAIKKRLASVNPAIGVEKINEGEGWHAWTPDEVATYRKHHSIGTKARLALELMLNVGARISDACRIGRQHESNGWLKFVAWKNRNKKSRKTIECPITLELRAAIDATETGDLTYLINDLGKAFTIDGLGNKMRDWCDAADLPQCSSHGLRKAAAVILAENGATAPELCAIFGWSKLETAETYIRQAQSRIMVSNAFSRLDEYRSRGSVSVHGVKNCHETKNEKSKGKSNTE</sequence>
<gene>
    <name evidence="5" type="ORF">NCTC12722_03223</name>
</gene>
<feature type="domain" description="Tyr recombinase" evidence="4">
    <location>
        <begin position="175"/>
        <end position="349"/>
    </location>
</feature>
<evidence type="ECO:0000259" key="4">
    <source>
        <dbReference type="PROSITE" id="PS51898"/>
    </source>
</evidence>
<dbReference type="Gene3D" id="1.10.150.130">
    <property type="match status" value="1"/>
</dbReference>
<dbReference type="GO" id="GO:0006310">
    <property type="term" value="P:DNA recombination"/>
    <property type="evidence" value="ECO:0007669"/>
    <property type="project" value="UniProtKB-KW"/>
</dbReference>
<dbReference type="SUPFAM" id="SSF56349">
    <property type="entry name" value="DNA breaking-rejoining enzymes"/>
    <property type="match status" value="1"/>
</dbReference>
<dbReference type="InterPro" id="IPR010998">
    <property type="entry name" value="Integrase_recombinase_N"/>
</dbReference>
<keyword evidence="1" id="KW-0238">DNA-binding</keyword>
<protein>
    <submittedName>
        <fullName evidence="5">Site-specific tyrosine recombinase XerC</fullName>
    </submittedName>
</protein>
<proteinExistence type="predicted"/>
<dbReference type="Proteomes" id="UP000254343">
    <property type="component" value="Unassembled WGS sequence"/>
</dbReference>
<dbReference type="Pfam" id="PF00589">
    <property type="entry name" value="Phage_integrase"/>
    <property type="match status" value="1"/>
</dbReference>
<dbReference type="RefSeq" id="WP_002716831.1">
    <property type="nucleotide sequence ID" value="NZ_UFSI01000001.1"/>
</dbReference>
<organism evidence="5 6">
    <name type="scientific">Afipia felis</name>
    <name type="common">Cat scratch disease bacillus</name>
    <dbReference type="NCBI Taxonomy" id="1035"/>
    <lineage>
        <taxon>Bacteria</taxon>
        <taxon>Pseudomonadati</taxon>
        <taxon>Pseudomonadota</taxon>
        <taxon>Alphaproteobacteria</taxon>
        <taxon>Hyphomicrobiales</taxon>
        <taxon>Nitrobacteraceae</taxon>
        <taxon>Afipia</taxon>
    </lineage>
</organism>
<name>A0A380WD23_AFIFE</name>
<dbReference type="PROSITE" id="PS51898">
    <property type="entry name" value="TYR_RECOMBINASE"/>
    <property type="match status" value="1"/>
</dbReference>
<evidence type="ECO:0000313" key="6">
    <source>
        <dbReference type="Proteomes" id="UP000254343"/>
    </source>
</evidence>
<dbReference type="AlphaFoldDB" id="A0A380WD23"/>
<dbReference type="InterPro" id="IPR002104">
    <property type="entry name" value="Integrase_catalytic"/>
</dbReference>
<accession>A0A380WD23</accession>
<keyword evidence="2" id="KW-0233">DNA recombination</keyword>
<evidence type="ECO:0000256" key="2">
    <source>
        <dbReference type="ARBA" id="ARBA00023172"/>
    </source>
</evidence>
<dbReference type="OrthoDB" id="7873969at2"/>
<dbReference type="GO" id="GO:0003677">
    <property type="term" value="F:DNA binding"/>
    <property type="evidence" value="ECO:0007669"/>
    <property type="project" value="UniProtKB-KW"/>
</dbReference>
<dbReference type="Gene3D" id="1.10.443.10">
    <property type="entry name" value="Intergrase catalytic core"/>
    <property type="match status" value="1"/>
</dbReference>
<dbReference type="EMBL" id="UIGB01000001">
    <property type="protein sequence ID" value="SUU86005.1"/>
    <property type="molecule type" value="Genomic_DNA"/>
</dbReference>
<feature type="compositionally biased region" description="Basic and acidic residues" evidence="3">
    <location>
        <begin position="367"/>
        <end position="383"/>
    </location>
</feature>
<evidence type="ECO:0000256" key="1">
    <source>
        <dbReference type="ARBA" id="ARBA00023125"/>
    </source>
</evidence>
<dbReference type="InterPro" id="IPR013762">
    <property type="entry name" value="Integrase-like_cat_sf"/>
</dbReference>
<evidence type="ECO:0000313" key="5">
    <source>
        <dbReference type="EMBL" id="SUU86005.1"/>
    </source>
</evidence>
<reference evidence="5 6" key="1">
    <citation type="submission" date="2018-06" db="EMBL/GenBank/DDBJ databases">
        <authorList>
            <consortium name="Pathogen Informatics"/>
            <person name="Doyle S."/>
        </authorList>
    </citation>
    <scope>NUCLEOTIDE SEQUENCE [LARGE SCALE GENOMIC DNA]</scope>
    <source>
        <strain evidence="5 6">NCTC12722</strain>
    </source>
</reference>
<evidence type="ECO:0000256" key="3">
    <source>
        <dbReference type="SAM" id="MobiDB-lite"/>
    </source>
</evidence>
<feature type="region of interest" description="Disordered" evidence="3">
    <location>
        <begin position="362"/>
        <end position="383"/>
    </location>
</feature>
<dbReference type="GO" id="GO:0015074">
    <property type="term" value="P:DNA integration"/>
    <property type="evidence" value="ECO:0007669"/>
    <property type="project" value="InterPro"/>
</dbReference>
<dbReference type="InterPro" id="IPR011010">
    <property type="entry name" value="DNA_brk_join_enz"/>
</dbReference>